<organism evidence="4 5">
    <name type="scientific">Fusarium flagelliforme</name>
    <dbReference type="NCBI Taxonomy" id="2675880"/>
    <lineage>
        <taxon>Eukaryota</taxon>
        <taxon>Fungi</taxon>
        <taxon>Dikarya</taxon>
        <taxon>Ascomycota</taxon>
        <taxon>Pezizomycotina</taxon>
        <taxon>Sordariomycetes</taxon>
        <taxon>Hypocreomycetidae</taxon>
        <taxon>Hypocreales</taxon>
        <taxon>Nectriaceae</taxon>
        <taxon>Fusarium</taxon>
        <taxon>Fusarium incarnatum-equiseti species complex</taxon>
    </lineage>
</organism>
<dbReference type="Pfam" id="PF00534">
    <property type="entry name" value="Glycos_transf_1"/>
    <property type="match status" value="1"/>
</dbReference>
<evidence type="ECO:0000313" key="5">
    <source>
        <dbReference type="Proteomes" id="UP000265631"/>
    </source>
</evidence>
<dbReference type="PANTHER" id="PTHR12526:SF510">
    <property type="entry name" value="D-INOSITOL 3-PHOSPHATE GLYCOSYLTRANSFERASE"/>
    <property type="match status" value="1"/>
</dbReference>
<evidence type="ECO:0000313" key="4">
    <source>
        <dbReference type="EMBL" id="RFN47422.1"/>
    </source>
</evidence>
<name>A0A395MHP5_9HYPO</name>
<comment type="caution">
    <text evidence="4">The sequence shown here is derived from an EMBL/GenBank/DDBJ whole genome shotgun (WGS) entry which is preliminary data.</text>
</comment>
<dbReference type="Proteomes" id="UP000265631">
    <property type="component" value="Unassembled WGS sequence"/>
</dbReference>
<keyword evidence="5" id="KW-1185">Reference proteome</keyword>
<dbReference type="EMBL" id="PXXK01000254">
    <property type="protein sequence ID" value="RFN47422.1"/>
    <property type="molecule type" value="Genomic_DNA"/>
</dbReference>
<dbReference type="InterPro" id="IPR001296">
    <property type="entry name" value="Glyco_trans_1"/>
</dbReference>
<proteinExistence type="predicted"/>
<evidence type="ECO:0000256" key="2">
    <source>
        <dbReference type="ARBA" id="ARBA00022679"/>
    </source>
</evidence>
<keyword evidence="2 4" id="KW-0808">Transferase</keyword>
<gene>
    <name evidence="4" type="ORF">FIE12Z_8329</name>
</gene>
<dbReference type="Gene3D" id="3.40.50.2000">
    <property type="entry name" value="Glycogen Phosphorylase B"/>
    <property type="match status" value="1"/>
</dbReference>
<accession>A0A395MHP5</accession>
<evidence type="ECO:0000259" key="3">
    <source>
        <dbReference type="Pfam" id="PF00534"/>
    </source>
</evidence>
<sequence>MRVFLIQTAKGLFSSSGGYKTNNALLRYLSSTGHRVRQLCYSHCGEVEGYLKDRKSSGQHMKTMMLHMRDTDGTPGVNVKVHEFRMDDGVEVVALDSEAFDEAFGGKTALHSQLARMSAEYIETGLSSPPLLDFISFLHDEIRRFNPTHIISNDGLSMQASFDLDLADLHMSRIAVIHTAEQLPFGPFAFGIPGQSSTAREVDLLRRMDGVWSVSQVIKDYALEHGQLQSRFLVHHPWTYLVGNHEMPGHLSNWDKKYIAMVNPCPVKGASIFIDLAKACPQYEFLAFMSWGCNEKVTNQIKAQPNITARPSCVNPEDLWKDIKILVVPSLWCEAWGMVVVEAHLRGIPVVSSDAGAVPEAMLGLDYIIPVNAISGEHDETGAYIIPEQDIRPWAEVVTRLMEDKTEYERTSLNVRNTTQRWLESRDTTEIERWMMGMGLKAGARGNGPVFVRL</sequence>
<dbReference type="GO" id="GO:0016757">
    <property type="term" value="F:glycosyltransferase activity"/>
    <property type="evidence" value="ECO:0007669"/>
    <property type="project" value="UniProtKB-KW"/>
</dbReference>
<evidence type="ECO:0000256" key="1">
    <source>
        <dbReference type="ARBA" id="ARBA00022676"/>
    </source>
</evidence>
<dbReference type="AlphaFoldDB" id="A0A395MHP5"/>
<feature type="domain" description="Glycosyl transferase family 1" evidence="3">
    <location>
        <begin position="316"/>
        <end position="416"/>
    </location>
</feature>
<reference evidence="4 5" key="1">
    <citation type="journal article" date="2018" name="PLoS Pathog.">
        <title>Evolution of structural diversity of trichothecenes, a family of toxins produced by plant pathogenic and entomopathogenic fungi.</title>
        <authorList>
            <person name="Proctor R.H."/>
            <person name="McCormick S.P."/>
            <person name="Kim H.S."/>
            <person name="Cardoza R.E."/>
            <person name="Stanley A.M."/>
            <person name="Lindo L."/>
            <person name="Kelly A."/>
            <person name="Brown D.W."/>
            <person name="Lee T."/>
            <person name="Vaughan M.M."/>
            <person name="Alexander N.J."/>
            <person name="Busman M."/>
            <person name="Gutierrez S."/>
        </authorList>
    </citation>
    <scope>NUCLEOTIDE SEQUENCE [LARGE SCALE GENOMIC DNA]</scope>
    <source>
        <strain evidence="4 5">NRRL 13405</strain>
    </source>
</reference>
<dbReference type="STRING" id="2594813.A0A395MHP5"/>
<protein>
    <submittedName>
        <fullName evidence="4">Glycosyltransferase family 4 protein</fullName>
    </submittedName>
</protein>
<dbReference type="PANTHER" id="PTHR12526">
    <property type="entry name" value="GLYCOSYLTRANSFERASE"/>
    <property type="match status" value="1"/>
</dbReference>
<keyword evidence="1" id="KW-0328">Glycosyltransferase</keyword>
<dbReference type="SUPFAM" id="SSF53756">
    <property type="entry name" value="UDP-Glycosyltransferase/glycogen phosphorylase"/>
    <property type="match status" value="1"/>
</dbReference>